<proteinExistence type="predicted"/>
<keyword evidence="1" id="KW-0732">Signal</keyword>
<evidence type="ECO:0000313" key="3">
    <source>
        <dbReference type="EMBL" id="NBC72589.1"/>
    </source>
</evidence>
<dbReference type="OrthoDB" id="27389at2"/>
<keyword evidence="4" id="KW-1185">Reference proteome</keyword>
<sequence>MMRKRYYLLLMAICTIASSVFVAGPSAAEAATASKIADFDSASLIRADGTYWVWGNNRPVPTQIQALSDVEAAFPGNLVMKKDGSVWNWLPISTGFRVDPVKGVERLSSVQDEWNYIIAVEESGDVAVIPRDTGFVVPDATIAVDGIDNVEKVSGYYERPEYKRYLLFLKKDGTLWGSAPSEDNMLSGLESVAGMDHVVDIAGNLALKNDGSVWAMSAPESAGASAAGASPRLIATKMRELAGIVRIATNDRSNLAVDKLGHVWFWGETLTGMTDGTVTYEHPVPTELTTVKDARDVAIVERSLIVLTADGTVTGTSIDRETMPANPVFRKMATGMVRLEPGMRHLIMQKADGSLWGWGINKQAELGYGDYEFSHDVPVPVQKAVTVTVNGERVALMNGVIIRSDQAFIPLRSVFEKLGAAVTWDFNLKIAAIKRPAGQPAGSAATTITMNFQTGALMLNGAKITLKQTPFIENGTTYPPLRFISESLGAQVAWDANADLITIQEQ</sequence>
<dbReference type="InterPro" id="IPR036582">
    <property type="entry name" value="Mao_N_sf"/>
</dbReference>
<name>A0A7X5C4P3_9BACL</name>
<reference evidence="3 4" key="1">
    <citation type="submission" date="2020-01" db="EMBL/GenBank/DDBJ databases">
        <title>Paenibacillus soybeanensis sp. nov. isolated from the nodules of soybean (Glycine max(L.) Merr).</title>
        <authorList>
            <person name="Wang H."/>
        </authorList>
    </citation>
    <scope>NUCLEOTIDE SEQUENCE [LARGE SCALE GENOMIC DNA]</scope>
    <source>
        <strain evidence="3 4">DSM 23054</strain>
    </source>
</reference>
<dbReference type="PANTHER" id="PTHR45982:SF1">
    <property type="entry name" value="REGULATOR OF CHROMOSOME CONDENSATION"/>
    <property type="match status" value="1"/>
</dbReference>
<protein>
    <submittedName>
        <fullName evidence="3">Copper amine oxidase</fullName>
    </submittedName>
</protein>
<dbReference type="AlphaFoldDB" id="A0A7X5C4P3"/>
<dbReference type="SUPFAM" id="SSF55383">
    <property type="entry name" value="Copper amine oxidase, domain N"/>
    <property type="match status" value="2"/>
</dbReference>
<dbReference type="InterPro" id="IPR051553">
    <property type="entry name" value="Ran_GTPase-activating"/>
</dbReference>
<dbReference type="Gene3D" id="3.30.457.10">
    <property type="entry name" value="Copper amine oxidase-like, N-terminal domain"/>
    <property type="match status" value="1"/>
</dbReference>
<accession>A0A7X5C4P3</accession>
<feature type="signal peptide" evidence="1">
    <location>
        <begin position="1"/>
        <end position="22"/>
    </location>
</feature>
<evidence type="ECO:0000256" key="1">
    <source>
        <dbReference type="SAM" id="SignalP"/>
    </source>
</evidence>
<dbReference type="SUPFAM" id="SSF50985">
    <property type="entry name" value="RCC1/BLIP-II"/>
    <property type="match status" value="1"/>
</dbReference>
<dbReference type="EMBL" id="JAAAMU010000020">
    <property type="protein sequence ID" value="NBC72589.1"/>
    <property type="molecule type" value="Genomic_DNA"/>
</dbReference>
<evidence type="ECO:0000259" key="2">
    <source>
        <dbReference type="Pfam" id="PF07833"/>
    </source>
</evidence>
<feature type="chain" id="PRO_5038831638" evidence="1">
    <location>
        <begin position="23"/>
        <end position="506"/>
    </location>
</feature>
<dbReference type="Proteomes" id="UP000558113">
    <property type="component" value="Unassembled WGS sequence"/>
</dbReference>
<dbReference type="Gene3D" id="2.130.10.30">
    <property type="entry name" value="Regulator of chromosome condensation 1/beta-lactamase-inhibitor protein II"/>
    <property type="match status" value="3"/>
</dbReference>
<dbReference type="InterPro" id="IPR009091">
    <property type="entry name" value="RCC1/BLIP-II"/>
</dbReference>
<dbReference type="InterPro" id="IPR012854">
    <property type="entry name" value="Cu_amine_oxidase-like_N"/>
</dbReference>
<comment type="caution">
    <text evidence="3">The sequence shown here is derived from an EMBL/GenBank/DDBJ whole genome shotgun (WGS) entry which is preliminary data.</text>
</comment>
<dbReference type="PANTHER" id="PTHR45982">
    <property type="entry name" value="REGULATOR OF CHROMOSOME CONDENSATION"/>
    <property type="match status" value="1"/>
</dbReference>
<dbReference type="RefSeq" id="WP_161703731.1">
    <property type="nucleotide sequence ID" value="NZ_JAAAMU010000020.1"/>
</dbReference>
<dbReference type="Pfam" id="PF07833">
    <property type="entry name" value="Cu_amine_oxidN1"/>
    <property type="match status" value="1"/>
</dbReference>
<gene>
    <name evidence="3" type="ORF">GT003_26630</name>
</gene>
<feature type="domain" description="Copper amine oxidase-like N-terminal" evidence="2">
    <location>
        <begin position="388"/>
        <end position="502"/>
    </location>
</feature>
<organism evidence="3 4">
    <name type="scientific">Paenibacillus sacheonensis</name>
    <dbReference type="NCBI Taxonomy" id="742054"/>
    <lineage>
        <taxon>Bacteria</taxon>
        <taxon>Bacillati</taxon>
        <taxon>Bacillota</taxon>
        <taxon>Bacilli</taxon>
        <taxon>Bacillales</taxon>
        <taxon>Paenibacillaceae</taxon>
        <taxon>Paenibacillus</taxon>
    </lineage>
</organism>
<evidence type="ECO:0000313" key="4">
    <source>
        <dbReference type="Proteomes" id="UP000558113"/>
    </source>
</evidence>